<organism evidence="8 9">
    <name type="scientific">Clavibacter phaseoli</name>
    <dbReference type="NCBI Taxonomy" id="1734031"/>
    <lineage>
        <taxon>Bacteria</taxon>
        <taxon>Bacillati</taxon>
        <taxon>Actinomycetota</taxon>
        <taxon>Actinomycetes</taxon>
        <taxon>Micrococcales</taxon>
        <taxon>Microbacteriaceae</taxon>
        <taxon>Clavibacter</taxon>
    </lineage>
</organism>
<dbReference type="PRINTS" id="PR00038">
    <property type="entry name" value="HTHLUXR"/>
</dbReference>
<dbReference type="GO" id="GO:0003677">
    <property type="term" value="F:DNA binding"/>
    <property type="evidence" value="ECO:0007669"/>
    <property type="project" value="UniProtKB-KW"/>
</dbReference>
<dbReference type="InterPro" id="IPR039420">
    <property type="entry name" value="WalR-like"/>
</dbReference>
<dbReference type="CDD" id="cd17535">
    <property type="entry name" value="REC_NarL-like"/>
    <property type="match status" value="1"/>
</dbReference>
<dbReference type="AlphaFoldDB" id="A0A8I0SDE9"/>
<name>A0A8I0SDE9_9MICO</name>
<evidence type="ECO:0000313" key="9">
    <source>
        <dbReference type="Proteomes" id="UP000634579"/>
    </source>
</evidence>
<keyword evidence="4" id="KW-0804">Transcription</keyword>
<dbReference type="GO" id="GO:0006355">
    <property type="term" value="P:regulation of DNA-templated transcription"/>
    <property type="evidence" value="ECO:0007669"/>
    <property type="project" value="InterPro"/>
</dbReference>
<sequence>MIRVLLVDDQDMIRLGLRAILETRDGIEVVGDESDGLQAVQFVATHPVDVVLMDLRMPGIDGVEATVRIRASHPADDVRIIVLTTFDQDANVLAALRAGADGFLSKGVSPTELDAAIRDVANGGGALSAAAAKAVIGQVSDPRPEVMNAEIASRFASLTPREHDVVLAAMKGASNADIAAALFVSPFTVKTHVNRAMNKVEARDRSQLVAFAFVAGLRP</sequence>
<dbReference type="PROSITE" id="PS00622">
    <property type="entry name" value="HTH_LUXR_1"/>
    <property type="match status" value="1"/>
</dbReference>
<dbReference type="InterPro" id="IPR011006">
    <property type="entry name" value="CheY-like_superfamily"/>
</dbReference>
<feature type="domain" description="HTH luxR-type" evidence="6">
    <location>
        <begin position="151"/>
        <end position="216"/>
    </location>
</feature>
<evidence type="ECO:0000313" key="8">
    <source>
        <dbReference type="EMBL" id="MBF4632600.1"/>
    </source>
</evidence>
<dbReference type="SMART" id="SM00448">
    <property type="entry name" value="REC"/>
    <property type="match status" value="1"/>
</dbReference>
<dbReference type="Pfam" id="PF00196">
    <property type="entry name" value="GerE"/>
    <property type="match status" value="1"/>
</dbReference>
<dbReference type="EMBL" id="JADKRP010000005">
    <property type="protein sequence ID" value="MBF4632600.1"/>
    <property type="molecule type" value="Genomic_DNA"/>
</dbReference>
<protein>
    <submittedName>
        <fullName evidence="8">Response regulator transcription factor</fullName>
    </submittedName>
</protein>
<evidence type="ECO:0000256" key="3">
    <source>
        <dbReference type="ARBA" id="ARBA00023125"/>
    </source>
</evidence>
<evidence type="ECO:0000256" key="4">
    <source>
        <dbReference type="ARBA" id="ARBA00023163"/>
    </source>
</evidence>
<dbReference type="Gene3D" id="3.40.50.2300">
    <property type="match status" value="1"/>
</dbReference>
<dbReference type="Proteomes" id="UP000634579">
    <property type="component" value="Unassembled WGS sequence"/>
</dbReference>
<feature type="modified residue" description="4-aspartylphosphate" evidence="5">
    <location>
        <position position="54"/>
    </location>
</feature>
<evidence type="ECO:0000256" key="2">
    <source>
        <dbReference type="ARBA" id="ARBA00023015"/>
    </source>
</evidence>
<dbReference type="InterPro" id="IPR001789">
    <property type="entry name" value="Sig_transdc_resp-reg_receiver"/>
</dbReference>
<keyword evidence="2" id="KW-0805">Transcription regulation</keyword>
<evidence type="ECO:0000259" key="7">
    <source>
        <dbReference type="PROSITE" id="PS50110"/>
    </source>
</evidence>
<dbReference type="Pfam" id="PF00072">
    <property type="entry name" value="Response_reg"/>
    <property type="match status" value="1"/>
</dbReference>
<dbReference type="GO" id="GO:0000160">
    <property type="term" value="P:phosphorelay signal transduction system"/>
    <property type="evidence" value="ECO:0007669"/>
    <property type="project" value="InterPro"/>
</dbReference>
<keyword evidence="3" id="KW-0238">DNA-binding</keyword>
<dbReference type="SMART" id="SM00421">
    <property type="entry name" value="HTH_LUXR"/>
    <property type="match status" value="1"/>
</dbReference>
<dbReference type="InterPro" id="IPR058245">
    <property type="entry name" value="NreC/VraR/RcsB-like_REC"/>
</dbReference>
<dbReference type="CDD" id="cd06170">
    <property type="entry name" value="LuxR_C_like"/>
    <property type="match status" value="1"/>
</dbReference>
<dbReference type="SUPFAM" id="SSF52172">
    <property type="entry name" value="CheY-like"/>
    <property type="match status" value="1"/>
</dbReference>
<keyword evidence="9" id="KW-1185">Reference proteome</keyword>
<accession>A0A8I0SDE9</accession>
<dbReference type="InterPro" id="IPR000792">
    <property type="entry name" value="Tscrpt_reg_LuxR_C"/>
</dbReference>
<proteinExistence type="predicted"/>
<dbReference type="PROSITE" id="PS50043">
    <property type="entry name" value="HTH_LUXR_2"/>
    <property type="match status" value="1"/>
</dbReference>
<reference evidence="8 9" key="1">
    <citation type="submission" date="2020-10" db="EMBL/GenBank/DDBJ databases">
        <title>Draft genome sequences of plant-associated actinobacteria.</title>
        <authorList>
            <person name="Tarlachkov S.V."/>
            <person name="Starodumova I.P."/>
            <person name="Dorofeeva L.V."/>
            <person name="Prisyazhnaya N.V."/>
            <person name="Roubtsova T.V."/>
            <person name="Chizhov V.N."/>
            <person name="Nadler S.A."/>
            <person name="Subbotin S.A."/>
            <person name="Evtushenko L.I."/>
        </authorList>
    </citation>
    <scope>NUCLEOTIDE SEQUENCE [LARGE SCALE GENOMIC DNA]</scope>
    <source>
        <strain evidence="8 9">VKM Ac-2886</strain>
    </source>
</reference>
<keyword evidence="1 5" id="KW-0597">Phosphoprotein</keyword>
<dbReference type="PROSITE" id="PS50110">
    <property type="entry name" value="RESPONSE_REGULATORY"/>
    <property type="match status" value="1"/>
</dbReference>
<dbReference type="RefSeq" id="WP_194676175.1">
    <property type="nucleotide sequence ID" value="NZ_JADKRP010000005.1"/>
</dbReference>
<feature type="domain" description="Response regulatory" evidence="7">
    <location>
        <begin position="3"/>
        <end position="121"/>
    </location>
</feature>
<evidence type="ECO:0000259" key="6">
    <source>
        <dbReference type="PROSITE" id="PS50043"/>
    </source>
</evidence>
<evidence type="ECO:0000256" key="5">
    <source>
        <dbReference type="PROSITE-ProRule" id="PRU00169"/>
    </source>
</evidence>
<dbReference type="PANTHER" id="PTHR43214:SF24">
    <property type="entry name" value="TRANSCRIPTIONAL REGULATORY PROTEIN NARL-RELATED"/>
    <property type="match status" value="1"/>
</dbReference>
<evidence type="ECO:0000256" key="1">
    <source>
        <dbReference type="ARBA" id="ARBA00022553"/>
    </source>
</evidence>
<comment type="caution">
    <text evidence="8">The sequence shown here is derived from an EMBL/GenBank/DDBJ whole genome shotgun (WGS) entry which is preliminary data.</text>
</comment>
<gene>
    <name evidence="8" type="ORF">ITJ42_15380</name>
</gene>
<dbReference type="PANTHER" id="PTHR43214">
    <property type="entry name" value="TWO-COMPONENT RESPONSE REGULATOR"/>
    <property type="match status" value="1"/>
</dbReference>